<dbReference type="PROSITE" id="PS00742">
    <property type="entry name" value="PEP_ENZYMES_2"/>
    <property type="match status" value="1"/>
</dbReference>
<gene>
    <name evidence="2" type="ORF">K0U00_47205</name>
</gene>
<accession>A0ABS7CL67</accession>
<dbReference type="InterPro" id="IPR000121">
    <property type="entry name" value="PEP_util_C"/>
</dbReference>
<dbReference type="InterPro" id="IPR015813">
    <property type="entry name" value="Pyrv/PenolPyrv_kinase-like_dom"/>
</dbReference>
<organism evidence="2 3">
    <name type="scientific">Paenibacillus sepulcri</name>
    <dbReference type="NCBI Taxonomy" id="359917"/>
    <lineage>
        <taxon>Bacteria</taxon>
        <taxon>Bacillati</taxon>
        <taxon>Bacillota</taxon>
        <taxon>Bacilli</taxon>
        <taxon>Bacillales</taxon>
        <taxon>Paenibacillaceae</taxon>
        <taxon>Paenibacillus</taxon>
    </lineage>
</organism>
<protein>
    <submittedName>
        <fullName evidence="2">Phosphoenolpyruvate--protein phosphotransferase</fullName>
    </submittedName>
</protein>
<evidence type="ECO:0000313" key="2">
    <source>
        <dbReference type="EMBL" id="MBW7461670.1"/>
    </source>
</evidence>
<dbReference type="EMBL" id="JAHZIK010003159">
    <property type="protein sequence ID" value="MBW7461670.1"/>
    <property type="molecule type" value="Genomic_DNA"/>
</dbReference>
<reference evidence="2 3" key="1">
    <citation type="submission" date="2021-07" db="EMBL/GenBank/DDBJ databases">
        <title>Paenibacillus radiodurans sp. nov., isolated from the southeastern edge of Tengger Desert.</title>
        <authorList>
            <person name="Zhang G."/>
        </authorList>
    </citation>
    <scope>NUCLEOTIDE SEQUENCE [LARGE SCALE GENOMIC DNA]</scope>
    <source>
        <strain evidence="2 3">CCM 7311</strain>
    </source>
</reference>
<dbReference type="Gene3D" id="3.20.20.60">
    <property type="entry name" value="Phosphoenolpyruvate-binding domains"/>
    <property type="match status" value="1"/>
</dbReference>
<dbReference type="PANTHER" id="PTHR46244">
    <property type="entry name" value="PHOSPHOENOLPYRUVATE-PROTEIN PHOSPHOTRANSFERASE"/>
    <property type="match status" value="1"/>
</dbReference>
<feature type="non-terminal residue" evidence="2">
    <location>
        <position position="1"/>
    </location>
</feature>
<name>A0ABS7CL67_9BACL</name>
<proteinExistence type="predicted"/>
<comment type="caution">
    <text evidence="2">The sequence shown here is derived from an EMBL/GenBank/DDBJ whole genome shotgun (WGS) entry which is preliminary data.</text>
</comment>
<dbReference type="Proteomes" id="UP001519887">
    <property type="component" value="Unassembled WGS sequence"/>
</dbReference>
<evidence type="ECO:0000259" key="1">
    <source>
        <dbReference type="Pfam" id="PF02896"/>
    </source>
</evidence>
<dbReference type="InterPro" id="IPR050499">
    <property type="entry name" value="PEP-utilizing_PTS_enzyme"/>
</dbReference>
<keyword evidence="3" id="KW-1185">Reference proteome</keyword>
<dbReference type="Pfam" id="PF02896">
    <property type="entry name" value="PEP-utilizers_C"/>
    <property type="match status" value="1"/>
</dbReference>
<sequence>LRFCLANESLFRTQLRALLRASSYGNLKIMFPMIAVPEELREAKRLLREEREKLLAEGIPVNLQLEVGMMIEVPAAAIAADLFAKEVDFFSIGTNDLIQYTMAADRMNETVSYLYQPHHPSILRLVAMIIRAAKREGKWVGMCGEMAGDAAAVPLLLGLGLHEFSMSAG</sequence>
<dbReference type="PRINTS" id="PR01736">
    <property type="entry name" value="PHPHTRNFRASE"/>
</dbReference>
<feature type="non-terminal residue" evidence="2">
    <location>
        <position position="169"/>
    </location>
</feature>
<dbReference type="PANTHER" id="PTHR46244:SF3">
    <property type="entry name" value="PHOSPHOENOLPYRUVATE-PROTEIN PHOSPHOTRANSFERASE"/>
    <property type="match status" value="1"/>
</dbReference>
<dbReference type="SUPFAM" id="SSF51621">
    <property type="entry name" value="Phosphoenolpyruvate/pyruvate domain"/>
    <property type="match status" value="1"/>
</dbReference>
<dbReference type="InterPro" id="IPR040442">
    <property type="entry name" value="Pyrv_kinase-like_dom_sf"/>
</dbReference>
<evidence type="ECO:0000313" key="3">
    <source>
        <dbReference type="Proteomes" id="UP001519887"/>
    </source>
</evidence>
<feature type="domain" description="PEP-utilising enzyme C-terminal" evidence="1">
    <location>
        <begin position="2"/>
        <end position="168"/>
    </location>
</feature>
<dbReference type="InterPro" id="IPR023151">
    <property type="entry name" value="PEP_util_CS"/>
</dbReference>